<keyword evidence="2" id="KW-0560">Oxidoreductase</keyword>
<dbReference type="FunFam" id="3.40.30.10:FF:000471">
    <property type="entry name" value="Glutathione S-transferase 1"/>
    <property type="match status" value="1"/>
</dbReference>
<dbReference type="SFLD" id="SFLDS00019">
    <property type="entry name" value="Glutathione_Transferase_(cytos"/>
    <property type="match status" value="1"/>
</dbReference>
<evidence type="ECO:0000256" key="2">
    <source>
        <dbReference type="ARBA" id="ARBA00023002"/>
    </source>
</evidence>
<dbReference type="SUPFAM" id="SSF52833">
    <property type="entry name" value="Thioredoxin-like"/>
    <property type="match status" value="1"/>
</dbReference>
<organism evidence="7 8">
    <name type="scientific">Aspergillus felis</name>
    <dbReference type="NCBI Taxonomy" id="1287682"/>
    <lineage>
        <taxon>Eukaryota</taxon>
        <taxon>Fungi</taxon>
        <taxon>Dikarya</taxon>
        <taxon>Ascomycota</taxon>
        <taxon>Pezizomycotina</taxon>
        <taxon>Eurotiomycetes</taxon>
        <taxon>Eurotiomycetidae</taxon>
        <taxon>Eurotiales</taxon>
        <taxon>Aspergillaceae</taxon>
        <taxon>Aspergillus</taxon>
        <taxon>Aspergillus subgen. Fumigati</taxon>
    </lineage>
</organism>
<sequence length="496" mass="54748">MPYAVLGATGNCGTALIKNLLGSSTSKVHAYCRNKRKLQRLLPQVADNKQVDIFEGSIDDLPLITACVRTCHAVFLVISTNDNVPQCHMALDTATAVIQALRILQGEGATMPKLVLLSSATLDDQLSRNTAPWVRWILLKSASQVYQDLAQAETFLRSQQHWVSTIFIKPGGLSVDVQRGHRLSFTEEKSPLSYLDLAAAMIEAADDPDGRYDMRNVGVTYADGPARFPRGAPMCIFMGLVRHFLPFLHPYLPATGPNQPFCAARRSTKPDMTDIKPITVYGKGGPNPPRVAILLAELDLPHKIITVPLSKVKEPDYLAINPNGRIPAIYDPNTDLTLWESGAIIEYLVSHYDPNHRISFPAGSNLAALATQWLFFQASGQGPYYGQAAWFKKFHPEKVPSAVERYVKEINRVTGVLEGHLARQPVATGGDGPWLVGGKCSFADLAWISWQFIITAIIQPDDGYTVEDYPHVKDWLDRMMARPGVKKGMADIYPDT</sequence>
<evidence type="ECO:0008006" key="9">
    <source>
        <dbReference type="Google" id="ProtNLM"/>
    </source>
</evidence>
<evidence type="ECO:0000256" key="4">
    <source>
        <dbReference type="ARBA" id="ARBA00038376"/>
    </source>
</evidence>
<protein>
    <recommendedName>
        <fullName evidence="9">Glutathione S-transferase</fullName>
    </recommendedName>
</protein>
<dbReference type="PROSITE" id="PS50404">
    <property type="entry name" value="GST_NTER"/>
    <property type="match status" value="1"/>
</dbReference>
<dbReference type="EMBL" id="JACBAG010001911">
    <property type="protein sequence ID" value="KAF7176496.1"/>
    <property type="molecule type" value="Genomic_DNA"/>
</dbReference>
<comment type="similarity">
    <text evidence="4">Belongs to the avfA family.</text>
</comment>
<dbReference type="SFLD" id="SFLDG01151">
    <property type="entry name" value="Main.2:_Nu-like"/>
    <property type="match status" value="1"/>
</dbReference>
<comment type="similarity">
    <text evidence="1">Belongs to the GST superfamily.</text>
</comment>
<feature type="domain" description="GST N-terminal" evidence="5">
    <location>
        <begin position="275"/>
        <end position="356"/>
    </location>
</feature>
<dbReference type="InterPro" id="IPR036282">
    <property type="entry name" value="Glutathione-S-Trfase_C_sf"/>
</dbReference>
<evidence type="ECO:0000259" key="6">
    <source>
        <dbReference type="PROSITE" id="PS50405"/>
    </source>
</evidence>
<evidence type="ECO:0000256" key="3">
    <source>
        <dbReference type="ARBA" id="ARBA00023033"/>
    </source>
</evidence>
<dbReference type="CDD" id="cd10293">
    <property type="entry name" value="GST_C_Ure2p"/>
    <property type="match status" value="1"/>
</dbReference>
<dbReference type="SFLD" id="SFLDG00358">
    <property type="entry name" value="Main_(cytGST)"/>
    <property type="match status" value="1"/>
</dbReference>
<dbReference type="Pfam" id="PF13460">
    <property type="entry name" value="NAD_binding_10"/>
    <property type="match status" value="1"/>
</dbReference>
<dbReference type="FunFam" id="3.40.50.720:FF:000680">
    <property type="entry name" value="AflX/ ordB/ monooxygenase/ oxidase"/>
    <property type="match status" value="1"/>
</dbReference>
<keyword evidence="8" id="KW-1185">Reference proteome</keyword>
<dbReference type="Gene3D" id="3.40.30.10">
    <property type="entry name" value="Glutaredoxin"/>
    <property type="match status" value="1"/>
</dbReference>
<dbReference type="Proteomes" id="UP000641853">
    <property type="component" value="Unassembled WGS sequence"/>
</dbReference>
<dbReference type="InterPro" id="IPR010987">
    <property type="entry name" value="Glutathione-S-Trfase_C-like"/>
</dbReference>
<evidence type="ECO:0000256" key="1">
    <source>
        <dbReference type="ARBA" id="ARBA00007409"/>
    </source>
</evidence>
<keyword evidence="3" id="KW-0503">Monooxygenase</keyword>
<dbReference type="InterPro" id="IPR016040">
    <property type="entry name" value="NAD(P)-bd_dom"/>
</dbReference>
<name>A0A8H6QRD6_9EURO</name>
<dbReference type="SUPFAM" id="SSF51735">
    <property type="entry name" value="NAD(P)-binding Rossmann-fold domains"/>
    <property type="match status" value="1"/>
</dbReference>
<evidence type="ECO:0000313" key="7">
    <source>
        <dbReference type="EMBL" id="KAF7176496.1"/>
    </source>
</evidence>
<proteinExistence type="inferred from homology"/>
<reference evidence="7" key="1">
    <citation type="submission" date="2020-06" db="EMBL/GenBank/DDBJ databases">
        <title>Draft genome sequences of strains closely related to Aspergillus parafelis and Aspergillus hiratsukae.</title>
        <authorList>
            <person name="Dos Santos R.A.C."/>
            <person name="Rivero-Menendez O."/>
            <person name="Steenwyk J.L."/>
            <person name="Mead M.E."/>
            <person name="Goldman G.H."/>
            <person name="Alastruey-Izquierdo A."/>
            <person name="Rokas A."/>
        </authorList>
    </citation>
    <scope>NUCLEOTIDE SEQUENCE</scope>
    <source>
        <strain evidence="7">CNM-CM7691</strain>
    </source>
</reference>
<dbReference type="InterPro" id="IPR036249">
    <property type="entry name" value="Thioredoxin-like_sf"/>
</dbReference>
<dbReference type="InterPro" id="IPR036291">
    <property type="entry name" value="NAD(P)-bd_dom_sf"/>
</dbReference>
<dbReference type="GO" id="GO:0004497">
    <property type="term" value="F:monooxygenase activity"/>
    <property type="evidence" value="ECO:0007669"/>
    <property type="project" value="UniProtKB-KW"/>
</dbReference>
<feature type="domain" description="GST C-terminal" evidence="6">
    <location>
        <begin position="363"/>
        <end position="496"/>
    </location>
</feature>
<dbReference type="CDD" id="cd03048">
    <property type="entry name" value="GST_N_Ure2p_like"/>
    <property type="match status" value="1"/>
</dbReference>
<dbReference type="Pfam" id="PF13409">
    <property type="entry name" value="GST_N_2"/>
    <property type="match status" value="1"/>
</dbReference>
<dbReference type="AlphaFoldDB" id="A0A8H6QRD6"/>
<gene>
    <name evidence="7" type="ORF">CNMCM7691_002814</name>
</gene>
<comment type="caution">
    <text evidence="7">The sequence shown here is derived from an EMBL/GenBank/DDBJ whole genome shotgun (WGS) entry which is preliminary data.</text>
</comment>
<dbReference type="InterPro" id="IPR004046">
    <property type="entry name" value="GST_C"/>
</dbReference>
<dbReference type="PROSITE" id="PS50405">
    <property type="entry name" value="GST_CTER"/>
    <property type="match status" value="1"/>
</dbReference>
<evidence type="ECO:0000313" key="8">
    <source>
        <dbReference type="Proteomes" id="UP000641853"/>
    </source>
</evidence>
<dbReference type="PANTHER" id="PTHR44051:SF23">
    <property type="entry name" value="GLUTATHIONE S-TRANSFERASE-LIKE PROTEIN TPCF"/>
    <property type="match status" value="1"/>
</dbReference>
<dbReference type="Gene3D" id="3.40.50.720">
    <property type="entry name" value="NAD(P)-binding Rossmann-like Domain"/>
    <property type="match status" value="1"/>
</dbReference>
<accession>A0A8H6QRD6</accession>
<evidence type="ECO:0000259" key="5">
    <source>
        <dbReference type="PROSITE" id="PS50404"/>
    </source>
</evidence>
<dbReference type="Gene3D" id="1.20.1050.10">
    <property type="match status" value="1"/>
</dbReference>
<dbReference type="Pfam" id="PF00043">
    <property type="entry name" value="GST_C"/>
    <property type="match status" value="1"/>
</dbReference>
<dbReference type="PANTHER" id="PTHR44051">
    <property type="entry name" value="GLUTATHIONE S-TRANSFERASE-RELATED"/>
    <property type="match status" value="1"/>
</dbReference>
<dbReference type="InterPro" id="IPR004045">
    <property type="entry name" value="Glutathione_S-Trfase_N"/>
</dbReference>
<dbReference type="InterPro" id="IPR040079">
    <property type="entry name" value="Glutathione_S-Trfase"/>
</dbReference>
<dbReference type="SUPFAM" id="SSF47616">
    <property type="entry name" value="GST C-terminal domain-like"/>
    <property type="match status" value="1"/>
</dbReference>